<dbReference type="Pfam" id="PF02798">
    <property type="entry name" value="GST_N"/>
    <property type="match status" value="1"/>
</dbReference>
<accession>A0A0D2MXM3</accession>
<evidence type="ECO:0000313" key="5">
    <source>
        <dbReference type="EMBL" id="KIZ07230.1"/>
    </source>
</evidence>
<dbReference type="SUPFAM" id="SSF47616">
    <property type="entry name" value="GST C-terminal domain-like"/>
    <property type="match status" value="1"/>
</dbReference>
<dbReference type="Gene3D" id="1.20.1050.10">
    <property type="match status" value="1"/>
</dbReference>
<dbReference type="InterPro" id="IPR036282">
    <property type="entry name" value="Glutathione-S-Trfase_C_sf"/>
</dbReference>
<dbReference type="PROSITE" id="PS50405">
    <property type="entry name" value="GST_CTER"/>
    <property type="match status" value="1"/>
</dbReference>
<protein>
    <submittedName>
        <fullName evidence="5">Glutathione S-transferase</fullName>
        <ecNumber evidence="5">2.5.1.18</ecNumber>
    </submittedName>
</protein>
<dbReference type="RefSeq" id="XP_013906249.1">
    <property type="nucleotide sequence ID" value="XM_014050795.1"/>
</dbReference>
<evidence type="ECO:0000259" key="4">
    <source>
        <dbReference type="PROSITE" id="PS50405"/>
    </source>
</evidence>
<keyword evidence="6" id="KW-1185">Reference proteome</keyword>
<dbReference type="EMBL" id="KK100281">
    <property type="protein sequence ID" value="KIZ07230.1"/>
    <property type="molecule type" value="Genomic_DNA"/>
</dbReference>
<dbReference type="SUPFAM" id="SSF52833">
    <property type="entry name" value="Thioredoxin-like"/>
    <property type="match status" value="1"/>
</dbReference>
<dbReference type="OrthoDB" id="422574at2759"/>
<sequence length="186" mass="20346">MARQHLPLPPTKGYLHELGVQAEEVILDFKAREHKAPGYTDKFPFGTVPALEDGHLSLFESGAILLYLAERFPQASGVTTTEQRALAAQWVLFANATLAPVVFTESVRDADMPKVLGTLDKVLAGRDYLEGGKFGVADVAVGSYLTYIPECLPHVDLSPWPNVIAYINRVSERPAFQATLGPPWAE</sequence>
<dbReference type="InterPro" id="IPR036249">
    <property type="entry name" value="Thioredoxin-like_sf"/>
</dbReference>
<dbReference type="SFLD" id="SFLDG00358">
    <property type="entry name" value="Main_(cytGST)"/>
    <property type="match status" value="1"/>
</dbReference>
<dbReference type="SFLD" id="SFLDS00019">
    <property type="entry name" value="Glutathione_Transferase_(cytos"/>
    <property type="match status" value="1"/>
</dbReference>
<dbReference type="PROSITE" id="PS50404">
    <property type="entry name" value="GST_NTER"/>
    <property type="match status" value="1"/>
</dbReference>
<dbReference type="Pfam" id="PF00043">
    <property type="entry name" value="GST_C"/>
    <property type="match status" value="1"/>
</dbReference>
<evidence type="ECO:0000256" key="2">
    <source>
        <dbReference type="RuleBase" id="RU003494"/>
    </source>
</evidence>
<dbReference type="InterPro" id="IPR040079">
    <property type="entry name" value="Glutathione_S-Trfase"/>
</dbReference>
<dbReference type="PANTHER" id="PTHR44051:SF8">
    <property type="entry name" value="GLUTATHIONE S-TRANSFERASE GSTA"/>
    <property type="match status" value="1"/>
</dbReference>
<feature type="domain" description="GST N-terminal" evidence="3">
    <location>
        <begin position="1"/>
        <end position="76"/>
    </location>
</feature>
<evidence type="ECO:0000259" key="3">
    <source>
        <dbReference type="PROSITE" id="PS50404"/>
    </source>
</evidence>
<feature type="domain" description="GST C-terminal" evidence="4">
    <location>
        <begin position="67"/>
        <end position="186"/>
    </location>
</feature>
<evidence type="ECO:0000313" key="6">
    <source>
        <dbReference type="Proteomes" id="UP000054498"/>
    </source>
</evidence>
<dbReference type="KEGG" id="mng:MNEG_0725"/>
<dbReference type="Gene3D" id="3.40.30.10">
    <property type="entry name" value="Glutaredoxin"/>
    <property type="match status" value="1"/>
</dbReference>
<proteinExistence type="inferred from homology"/>
<dbReference type="CDD" id="cd03046">
    <property type="entry name" value="GST_N_GTT1_like"/>
    <property type="match status" value="1"/>
</dbReference>
<dbReference type="GeneID" id="25726843"/>
<dbReference type="STRING" id="145388.A0A0D2MXM3"/>
<dbReference type="AlphaFoldDB" id="A0A0D2MXM3"/>
<dbReference type="InterPro" id="IPR010987">
    <property type="entry name" value="Glutathione-S-Trfase_C-like"/>
</dbReference>
<dbReference type="Proteomes" id="UP000054498">
    <property type="component" value="Unassembled WGS sequence"/>
</dbReference>
<organism evidence="5 6">
    <name type="scientific">Monoraphidium neglectum</name>
    <dbReference type="NCBI Taxonomy" id="145388"/>
    <lineage>
        <taxon>Eukaryota</taxon>
        <taxon>Viridiplantae</taxon>
        <taxon>Chlorophyta</taxon>
        <taxon>core chlorophytes</taxon>
        <taxon>Chlorophyceae</taxon>
        <taxon>CS clade</taxon>
        <taxon>Sphaeropleales</taxon>
        <taxon>Selenastraceae</taxon>
        <taxon>Monoraphidium</taxon>
    </lineage>
</organism>
<dbReference type="InterPro" id="IPR004045">
    <property type="entry name" value="Glutathione_S-Trfase_N"/>
</dbReference>
<dbReference type="EC" id="2.5.1.18" evidence="5"/>
<name>A0A0D2MXM3_9CHLO</name>
<gene>
    <name evidence="5" type="ORF">MNEG_0725</name>
</gene>
<dbReference type="InterPro" id="IPR004046">
    <property type="entry name" value="GST_C"/>
</dbReference>
<keyword evidence="5" id="KW-0808">Transferase</keyword>
<evidence type="ECO:0000256" key="1">
    <source>
        <dbReference type="ARBA" id="ARBA00007409"/>
    </source>
</evidence>
<comment type="similarity">
    <text evidence="1 2">Belongs to the GST superfamily.</text>
</comment>
<dbReference type="PANTHER" id="PTHR44051">
    <property type="entry name" value="GLUTATHIONE S-TRANSFERASE-RELATED"/>
    <property type="match status" value="1"/>
</dbReference>
<reference evidence="5 6" key="1">
    <citation type="journal article" date="2013" name="BMC Genomics">
        <title>Reconstruction of the lipid metabolism for the microalga Monoraphidium neglectum from its genome sequence reveals characteristics suitable for biofuel production.</title>
        <authorList>
            <person name="Bogen C."/>
            <person name="Al-Dilaimi A."/>
            <person name="Albersmeier A."/>
            <person name="Wichmann J."/>
            <person name="Grundmann M."/>
            <person name="Rupp O."/>
            <person name="Lauersen K.J."/>
            <person name="Blifernez-Klassen O."/>
            <person name="Kalinowski J."/>
            <person name="Goesmann A."/>
            <person name="Mussgnug J.H."/>
            <person name="Kruse O."/>
        </authorList>
    </citation>
    <scope>NUCLEOTIDE SEQUENCE [LARGE SCALE GENOMIC DNA]</scope>
    <source>
        <strain evidence="5 6">SAG 48.87</strain>
    </source>
</reference>
<dbReference type="GO" id="GO:0004364">
    <property type="term" value="F:glutathione transferase activity"/>
    <property type="evidence" value="ECO:0007669"/>
    <property type="project" value="UniProtKB-EC"/>
</dbReference>